<sequence>MGEFKALEDFEQIATPVQWNTHFLLKPKMKLWLRKNKNYQILSKRVESDMPPKTIDKVDFSFKIDESIISQDEAQAMYNKMRQITKDFRTQAMTSYVQSAARENEILSNEIKGIVERFPQENDDEFDAEPAYAAFKQYHEL</sequence>
<evidence type="ECO:0000313" key="2">
    <source>
        <dbReference type="EMBL" id="CAF4135373.1"/>
    </source>
</evidence>
<comment type="caution">
    <text evidence="1">The sequence shown here is derived from an EMBL/GenBank/DDBJ whole genome shotgun (WGS) entry which is preliminary data.</text>
</comment>
<evidence type="ECO:0000313" key="3">
    <source>
        <dbReference type="Proteomes" id="UP000663864"/>
    </source>
</evidence>
<protein>
    <submittedName>
        <fullName evidence="1">Uncharacterized protein</fullName>
    </submittedName>
</protein>
<dbReference type="EMBL" id="CAJOBE010011644">
    <property type="protein sequence ID" value="CAF4135373.1"/>
    <property type="molecule type" value="Genomic_DNA"/>
</dbReference>
<dbReference type="Proteomes" id="UP000663864">
    <property type="component" value="Unassembled WGS sequence"/>
</dbReference>
<dbReference type="Proteomes" id="UP000663874">
    <property type="component" value="Unassembled WGS sequence"/>
</dbReference>
<evidence type="ECO:0000313" key="1">
    <source>
        <dbReference type="EMBL" id="CAF1337911.1"/>
    </source>
</evidence>
<organism evidence="1 3">
    <name type="scientific">Rotaria sordida</name>
    <dbReference type="NCBI Taxonomy" id="392033"/>
    <lineage>
        <taxon>Eukaryota</taxon>
        <taxon>Metazoa</taxon>
        <taxon>Spiralia</taxon>
        <taxon>Gnathifera</taxon>
        <taxon>Rotifera</taxon>
        <taxon>Eurotatoria</taxon>
        <taxon>Bdelloidea</taxon>
        <taxon>Philodinida</taxon>
        <taxon>Philodinidae</taxon>
        <taxon>Rotaria</taxon>
    </lineage>
</organism>
<gene>
    <name evidence="2" type="ORF">FNK824_LOCUS32941</name>
    <name evidence="1" type="ORF">ZHD862_LOCUS29892</name>
</gene>
<proteinExistence type="predicted"/>
<accession>A0A815GCQ5</accession>
<dbReference type="AlphaFoldDB" id="A0A815GCQ5"/>
<dbReference type="EMBL" id="CAJNOT010002708">
    <property type="protein sequence ID" value="CAF1337911.1"/>
    <property type="molecule type" value="Genomic_DNA"/>
</dbReference>
<reference evidence="1" key="1">
    <citation type="submission" date="2021-02" db="EMBL/GenBank/DDBJ databases">
        <authorList>
            <person name="Nowell W R."/>
        </authorList>
    </citation>
    <scope>NUCLEOTIDE SEQUENCE</scope>
</reference>
<name>A0A815GCQ5_9BILA</name>